<evidence type="ECO:0000256" key="2">
    <source>
        <dbReference type="SAM" id="SignalP"/>
    </source>
</evidence>
<evidence type="ECO:0000313" key="3">
    <source>
        <dbReference type="EMBL" id="GLR73086.1"/>
    </source>
</evidence>
<proteinExistence type="predicted"/>
<keyword evidence="1" id="KW-0472">Membrane</keyword>
<reference evidence="3" key="1">
    <citation type="journal article" date="2014" name="Int. J. Syst. Evol. Microbiol.">
        <title>Complete genome sequence of Corynebacterium casei LMG S-19264T (=DSM 44701T), isolated from a smear-ripened cheese.</title>
        <authorList>
            <consortium name="US DOE Joint Genome Institute (JGI-PGF)"/>
            <person name="Walter F."/>
            <person name="Albersmeier A."/>
            <person name="Kalinowski J."/>
            <person name="Ruckert C."/>
        </authorList>
    </citation>
    <scope>NUCLEOTIDE SEQUENCE</scope>
    <source>
        <strain evidence="3">NBRC 110023</strain>
    </source>
</reference>
<evidence type="ECO:0008006" key="5">
    <source>
        <dbReference type="Google" id="ProtNLM"/>
    </source>
</evidence>
<feature type="chain" id="PRO_5041343757" description="PEP-CTERM protein-sorting domain-containing protein" evidence="2">
    <location>
        <begin position="23"/>
        <end position="295"/>
    </location>
</feature>
<keyword evidence="1" id="KW-0812">Transmembrane</keyword>
<dbReference type="EMBL" id="BSOT01000019">
    <property type="protein sequence ID" value="GLR73086.1"/>
    <property type="molecule type" value="Genomic_DNA"/>
</dbReference>
<sequence>MNKLVGKLVGISALLVAVNAQAALRVLDFDLDTNGNPITAGQIIDDEYANWGVSISGCNINGSVHANTDQRNGICANNSDDKADRQTAFNTQDSGTADEDLEFVKSGDDYVSRQGTDNSKKYYDTLSERKEYYEDLYAAGDSRRDTWKKPGNVLIIHENETCDGTSCSNPDDEGSRPAGFFVFNFTAPVDILSLDFFDVEVTESQLGAPATKLFFFLTNNTVREEDVPGIGNGHYQRENYSNLFGVTKLVVNMPGSGAINNLVFRDSTPDISTVNAPATLGILLVGLVLIYRRRT</sequence>
<gene>
    <name evidence="3" type="ORF">GCM10007852_39940</name>
</gene>
<feature type="transmembrane region" description="Helical" evidence="1">
    <location>
        <begin position="274"/>
        <end position="291"/>
    </location>
</feature>
<feature type="signal peptide" evidence="2">
    <location>
        <begin position="1"/>
        <end position="22"/>
    </location>
</feature>
<dbReference type="Proteomes" id="UP001156601">
    <property type="component" value="Unassembled WGS sequence"/>
</dbReference>
<dbReference type="AlphaFoldDB" id="A0AA37T123"/>
<keyword evidence="1" id="KW-1133">Transmembrane helix</keyword>
<name>A0AA37T123_9ALTE</name>
<reference evidence="3" key="2">
    <citation type="submission" date="2023-01" db="EMBL/GenBank/DDBJ databases">
        <title>Draft genome sequence of Agaribacter marinus strain NBRC 110023.</title>
        <authorList>
            <person name="Sun Q."/>
            <person name="Mori K."/>
        </authorList>
    </citation>
    <scope>NUCLEOTIDE SEQUENCE</scope>
    <source>
        <strain evidence="3">NBRC 110023</strain>
    </source>
</reference>
<evidence type="ECO:0000313" key="4">
    <source>
        <dbReference type="Proteomes" id="UP001156601"/>
    </source>
</evidence>
<evidence type="ECO:0000256" key="1">
    <source>
        <dbReference type="SAM" id="Phobius"/>
    </source>
</evidence>
<accession>A0AA37T123</accession>
<keyword evidence="4" id="KW-1185">Reference proteome</keyword>
<protein>
    <recommendedName>
        <fullName evidence="5">PEP-CTERM protein-sorting domain-containing protein</fullName>
    </recommendedName>
</protein>
<dbReference type="RefSeq" id="WP_284219504.1">
    <property type="nucleotide sequence ID" value="NZ_BSOT01000019.1"/>
</dbReference>
<comment type="caution">
    <text evidence="3">The sequence shown here is derived from an EMBL/GenBank/DDBJ whole genome shotgun (WGS) entry which is preliminary data.</text>
</comment>
<keyword evidence="2" id="KW-0732">Signal</keyword>
<organism evidence="3 4">
    <name type="scientific">Agaribacter marinus</name>
    <dbReference type="NCBI Taxonomy" id="1431249"/>
    <lineage>
        <taxon>Bacteria</taxon>
        <taxon>Pseudomonadati</taxon>
        <taxon>Pseudomonadota</taxon>
        <taxon>Gammaproteobacteria</taxon>
        <taxon>Alteromonadales</taxon>
        <taxon>Alteromonadaceae</taxon>
        <taxon>Agaribacter</taxon>
    </lineage>
</organism>